<dbReference type="EMBL" id="PQWO01000018">
    <property type="protein sequence ID" value="PZD71319.1"/>
    <property type="molecule type" value="Genomic_DNA"/>
</dbReference>
<dbReference type="EC" id="2.4.-.-" evidence="3"/>
<dbReference type="AlphaFoldDB" id="A0A2W1JB50"/>
<keyword evidence="1" id="KW-1133">Transmembrane helix</keyword>
<keyword evidence="3" id="KW-0328">Glycosyltransferase</keyword>
<keyword evidence="3" id="KW-0808">Transferase</keyword>
<feature type="transmembrane region" description="Helical" evidence="1">
    <location>
        <begin position="384"/>
        <end position="405"/>
    </location>
</feature>
<keyword evidence="1" id="KW-0812">Transmembrane</keyword>
<dbReference type="GO" id="GO:0016757">
    <property type="term" value="F:glycosyltransferase activity"/>
    <property type="evidence" value="ECO:0007669"/>
    <property type="project" value="UniProtKB-KW"/>
</dbReference>
<feature type="transmembrane region" description="Helical" evidence="1">
    <location>
        <begin position="556"/>
        <end position="574"/>
    </location>
</feature>
<comment type="caution">
    <text evidence="3">The sequence shown here is derived from an EMBL/GenBank/DDBJ whole genome shotgun (WGS) entry which is preliminary data.</text>
</comment>
<organism evidence="3 4">
    <name type="scientific">Acaryochloris thomasi RCC1774</name>
    <dbReference type="NCBI Taxonomy" id="1764569"/>
    <lineage>
        <taxon>Bacteria</taxon>
        <taxon>Bacillati</taxon>
        <taxon>Cyanobacteriota</taxon>
        <taxon>Cyanophyceae</taxon>
        <taxon>Acaryochloridales</taxon>
        <taxon>Acaryochloridaceae</taxon>
        <taxon>Acaryochloris</taxon>
        <taxon>Acaryochloris thomasi</taxon>
    </lineage>
</organism>
<dbReference type="InterPro" id="IPR029044">
    <property type="entry name" value="Nucleotide-diphossugar_trans"/>
</dbReference>
<keyword evidence="4" id="KW-1185">Reference proteome</keyword>
<gene>
    <name evidence="3" type="ORF">C1752_06598</name>
</gene>
<feature type="transmembrane region" description="Helical" evidence="1">
    <location>
        <begin position="464"/>
        <end position="490"/>
    </location>
</feature>
<feature type="transmembrane region" description="Helical" evidence="1">
    <location>
        <begin position="209"/>
        <end position="231"/>
    </location>
</feature>
<feature type="transmembrane region" description="Helical" evidence="1">
    <location>
        <begin position="426"/>
        <end position="452"/>
    </location>
</feature>
<feature type="transmembrane region" description="Helical" evidence="1">
    <location>
        <begin position="586"/>
        <end position="603"/>
    </location>
</feature>
<evidence type="ECO:0000313" key="3">
    <source>
        <dbReference type="EMBL" id="PZD71319.1"/>
    </source>
</evidence>
<dbReference type="InterPro" id="IPR001173">
    <property type="entry name" value="Glyco_trans_2-like"/>
</dbReference>
<dbReference type="Proteomes" id="UP000248857">
    <property type="component" value="Unassembled WGS sequence"/>
</dbReference>
<feature type="transmembrane region" description="Helical" evidence="1">
    <location>
        <begin position="251"/>
        <end position="270"/>
    </location>
</feature>
<dbReference type="SUPFAM" id="SSF53448">
    <property type="entry name" value="Nucleotide-diphospho-sugar transferases"/>
    <property type="match status" value="1"/>
</dbReference>
<dbReference type="RefSeq" id="WP_110988108.1">
    <property type="nucleotide sequence ID" value="NZ_CAWNWM010000018.1"/>
</dbReference>
<accession>A0A2W1JB50</accession>
<feature type="transmembrane region" description="Helical" evidence="1">
    <location>
        <begin position="282"/>
        <end position="299"/>
    </location>
</feature>
<dbReference type="PANTHER" id="PTHR48090">
    <property type="entry name" value="UNDECAPRENYL-PHOSPHATE 4-DEOXY-4-FORMAMIDO-L-ARABINOSE TRANSFERASE-RELATED"/>
    <property type="match status" value="1"/>
</dbReference>
<dbReference type="Gene3D" id="3.90.550.10">
    <property type="entry name" value="Spore Coat Polysaccharide Biosynthesis Protein SpsA, Chain A"/>
    <property type="match status" value="1"/>
</dbReference>
<proteinExistence type="predicted"/>
<feature type="domain" description="Glycosyltransferase 2-like" evidence="2">
    <location>
        <begin position="13"/>
        <end position="167"/>
    </location>
</feature>
<evidence type="ECO:0000259" key="2">
    <source>
        <dbReference type="Pfam" id="PF00535"/>
    </source>
</evidence>
<dbReference type="CDD" id="cd04179">
    <property type="entry name" value="DPM_DPG-synthase_like"/>
    <property type="match status" value="1"/>
</dbReference>
<feature type="transmembrane region" description="Helical" evidence="1">
    <location>
        <begin position="497"/>
        <end position="519"/>
    </location>
</feature>
<name>A0A2W1JB50_9CYAN</name>
<evidence type="ECO:0000313" key="4">
    <source>
        <dbReference type="Proteomes" id="UP000248857"/>
    </source>
</evidence>
<dbReference type="InterPro" id="IPR050256">
    <property type="entry name" value="Glycosyltransferase_2"/>
</dbReference>
<dbReference type="Pfam" id="PF00535">
    <property type="entry name" value="Glycos_transf_2"/>
    <property type="match status" value="1"/>
</dbReference>
<dbReference type="OrthoDB" id="9811222at2"/>
<evidence type="ECO:0000256" key="1">
    <source>
        <dbReference type="SAM" id="Phobius"/>
    </source>
</evidence>
<sequence length="684" mass="77205">MSSDQNNLNNILVIIPVLNEEATIKGVIHDLQSHGLYNLRVVDNGSTDQSVAIATQTGAEVVREPTPGYGQACWQGLQNLPHHIDWIFFCDGDGSDDLSKLSKFLDQREQYDLILGNRRATPTGRAAMTATQGFGNQLATRLIALGWKHRYHDLGPLRLIRRSALDTIQMQDRGFGWTVEMQVRAVECGLRISELPVGYRRRLGGRSKISGTLSGSIQAGIVILSTLGQLYSRRWRVLPLQQSDPVPQKVHWLWLSTLLLMAGCALIAPYGDFSSIDSFNRFYLGTAVLGLGFVLSWLVQRLSAVWFWAVSIAARLLLLPMQPGDDIWRYLWEGRIQNLGFSPFHLAPNAEALIEYRTDWWSQINHLDVSAIYPPLTQWGFRGLAALSTSVLLFKVGFVVADLLICGLLSHRFGHAKTLLYAWNPIVLYSFAGGGHYDSWFLLPLVAAWLWLDSPSRPKTPKQITISSLLLGISVAVKWISLPILSFLVWRTVRQKWLKWVPVILLCVCLPMVITALPFCLEGSCPLVPTSSTFVTHGRSAELIPHLLGNIDVLRWNNWTYLIPLGGVGLWLILKSRTLGQFTEAFLGLLLILSPIIHAWYFTWLVPFSVMSRNWGTRLVSLSVFVYFVLPFRILTQDDFSWYLSNSERTVLWLPYVLGWLWTLKQQSFETEMPAIGSTHPQKV</sequence>
<protein>
    <submittedName>
        <fullName evidence="3">Putative glycosyltransferase</fullName>
        <ecNumber evidence="3">2.4.-.-</ecNumber>
    </submittedName>
</protein>
<keyword evidence="1" id="KW-0472">Membrane</keyword>
<dbReference type="PANTHER" id="PTHR48090:SF7">
    <property type="entry name" value="RFBJ PROTEIN"/>
    <property type="match status" value="1"/>
</dbReference>
<feature type="transmembrane region" description="Helical" evidence="1">
    <location>
        <begin position="615"/>
        <end position="635"/>
    </location>
</feature>
<reference evidence="3 4" key="1">
    <citation type="journal article" date="2018" name="Sci. Rep.">
        <title>A novel species of the marine cyanobacterium Acaryochloris with a unique pigment content and lifestyle.</title>
        <authorList>
            <person name="Partensky F."/>
            <person name="Six C."/>
            <person name="Ratin M."/>
            <person name="Garczarek L."/>
            <person name="Vaulot D."/>
            <person name="Probert I."/>
            <person name="Calteau A."/>
            <person name="Gourvil P."/>
            <person name="Marie D."/>
            <person name="Grebert T."/>
            <person name="Bouchier C."/>
            <person name="Le Panse S."/>
            <person name="Gachenot M."/>
            <person name="Rodriguez F."/>
            <person name="Garrido J.L."/>
        </authorList>
    </citation>
    <scope>NUCLEOTIDE SEQUENCE [LARGE SCALE GENOMIC DNA]</scope>
    <source>
        <strain evidence="3 4">RCC1774</strain>
    </source>
</reference>